<comment type="caution">
    <text evidence="1">The sequence shown here is derived from an EMBL/GenBank/DDBJ whole genome shotgun (WGS) entry which is preliminary data.</text>
</comment>
<protein>
    <submittedName>
        <fullName evidence="1">Uncharacterized protein</fullName>
    </submittedName>
</protein>
<name>A0A9P3BM41_ASPVI</name>
<gene>
    <name evidence="1" type="ORF">Aspvir_001004</name>
</gene>
<dbReference type="OrthoDB" id="937291at2759"/>
<sequence>MPWYVAKPRPGIHNIVQKMRDTLEGLDDSLNYLSFDEELEILEWVYENARRYWLRHSGPLQPRSKGGIDLVVIDSAPLLPLALLSKQQDPGRPVLYENRLMFQNGMAVDPSGPSARAWDFVQTRSSDVDLLVSPVPPELAPQILPRKSVGYIPVSVDQ</sequence>
<dbReference type="Gene3D" id="3.40.50.2000">
    <property type="entry name" value="Glycogen Phosphorylase B"/>
    <property type="match status" value="1"/>
</dbReference>
<accession>A0A9P3BM41</accession>
<reference evidence="1 2" key="1">
    <citation type="submission" date="2021-02" db="EMBL/GenBank/DDBJ databases">
        <title>Pan-genome distribution and transcriptional activeness of fungal secondary metabolism genes in Aspergillus section Fumigati.</title>
        <authorList>
            <person name="Takahashi H."/>
            <person name="Umemura M."/>
            <person name="Ninomiya A."/>
            <person name="Kusuya Y."/>
            <person name="Urayama S."/>
            <person name="Shimizu M."/>
            <person name="Watanabe A."/>
            <person name="Kamei K."/>
            <person name="Yaguchi T."/>
            <person name="Hagiwara D."/>
        </authorList>
    </citation>
    <scope>NUCLEOTIDE SEQUENCE [LARGE SCALE GENOMIC DNA]</scope>
    <source>
        <strain evidence="1 2">IFM 47045</strain>
    </source>
</reference>
<evidence type="ECO:0000313" key="2">
    <source>
        <dbReference type="Proteomes" id="UP000710440"/>
    </source>
</evidence>
<dbReference type="PANTHER" id="PTHR47779:SF2">
    <property type="entry name" value="SHOCK TREHALOSE SYNTHASE, PUTATIVE (AFU_ORTHOLOGUE AFUA_5G14780)-RELATED"/>
    <property type="match status" value="1"/>
</dbReference>
<organism evidence="1 2">
    <name type="scientific">Aspergillus viridinutans</name>
    <dbReference type="NCBI Taxonomy" id="75553"/>
    <lineage>
        <taxon>Eukaryota</taxon>
        <taxon>Fungi</taxon>
        <taxon>Dikarya</taxon>
        <taxon>Ascomycota</taxon>
        <taxon>Pezizomycotina</taxon>
        <taxon>Eurotiomycetes</taxon>
        <taxon>Eurotiomycetidae</taxon>
        <taxon>Eurotiales</taxon>
        <taxon>Aspergillaceae</taxon>
        <taxon>Aspergillus</taxon>
        <taxon>Aspergillus subgen. Fumigati</taxon>
    </lineage>
</organism>
<keyword evidence="2" id="KW-1185">Reference proteome</keyword>
<evidence type="ECO:0000313" key="1">
    <source>
        <dbReference type="EMBL" id="GIJ98882.1"/>
    </source>
</evidence>
<dbReference type="Proteomes" id="UP000710440">
    <property type="component" value="Unassembled WGS sequence"/>
</dbReference>
<dbReference type="PANTHER" id="PTHR47779">
    <property type="entry name" value="SYNTHASE (CCG-9), PUTATIVE (AFU_ORTHOLOGUE AFUA_3G12100)-RELATED"/>
    <property type="match status" value="1"/>
</dbReference>
<dbReference type="InterPro" id="IPR052078">
    <property type="entry name" value="Trehalose_Metab_GTase"/>
</dbReference>
<dbReference type="RefSeq" id="XP_043122069.1">
    <property type="nucleotide sequence ID" value="XM_043266134.1"/>
</dbReference>
<dbReference type="EMBL" id="BOPL01000001">
    <property type="protein sequence ID" value="GIJ98882.1"/>
    <property type="molecule type" value="Genomic_DNA"/>
</dbReference>
<dbReference type="GeneID" id="66928986"/>
<proteinExistence type="predicted"/>
<dbReference type="AlphaFoldDB" id="A0A9P3BM41"/>